<keyword evidence="1" id="KW-0472">Membrane</keyword>
<gene>
    <name evidence="2" type="ORF">BMW23_0762</name>
</gene>
<protein>
    <submittedName>
        <fullName evidence="2">Uncharacterized protein</fullName>
    </submittedName>
</protein>
<evidence type="ECO:0000313" key="2">
    <source>
        <dbReference type="EMBL" id="ATZ80808.1"/>
    </source>
</evidence>
<keyword evidence="1" id="KW-0812">Transmembrane</keyword>
<dbReference type="EMBL" id="MF782455">
    <property type="protein sequence ID" value="ATZ80808.1"/>
    <property type="molecule type" value="Genomic_DNA"/>
</dbReference>
<keyword evidence="1" id="KW-1133">Transmembrane helix</keyword>
<proteinExistence type="predicted"/>
<feature type="transmembrane region" description="Helical" evidence="1">
    <location>
        <begin position="142"/>
        <end position="160"/>
    </location>
</feature>
<evidence type="ECO:0000256" key="1">
    <source>
        <dbReference type="SAM" id="Phobius"/>
    </source>
</evidence>
<name>A0A2H4UV59_9VIRU</name>
<evidence type="ECO:0000313" key="3">
    <source>
        <dbReference type="Proteomes" id="UP000240325"/>
    </source>
</evidence>
<reference evidence="2" key="1">
    <citation type="journal article" date="2017" name="Elife">
        <title>The kinetoplastid-infecting Bodo saltans virus (BsV), a window into the most abundant giant viruses in the sea.</title>
        <authorList>
            <person name="Deeg C.M."/>
            <person name="Chow C.-E.T."/>
            <person name="Suttle C.A."/>
        </authorList>
    </citation>
    <scope>NUCLEOTIDE SEQUENCE</scope>
    <source>
        <strain evidence="2">NG1</strain>
    </source>
</reference>
<keyword evidence="3" id="KW-1185">Reference proteome</keyword>
<dbReference type="Proteomes" id="UP000240325">
    <property type="component" value="Segment"/>
</dbReference>
<sequence length="169" mass="19924">MDILSNIINSIKNIYQEKNITPKFIILCKKNGERKNIYQKEPKEMISKFNDIEITHNIYAQNIIPIAEIIHDCSYIIIVTDDDNEILINDNFLLKNILSNIQNTSEKQYFMAYMFNTPIYICDNYTKNTEHKKYNCLNKHMLIIYSSAIITSLFIIKCIIKTSMKLLQK</sequence>
<organism evidence="2">
    <name type="scientific">Bodo saltans virus</name>
    <dbReference type="NCBI Taxonomy" id="2024608"/>
    <lineage>
        <taxon>Viruses</taxon>
        <taxon>Varidnaviria</taxon>
        <taxon>Bamfordvirae</taxon>
        <taxon>Nucleocytoviricota</taxon>
        <taxon>Megaviricetes</taxon>
        <taxon>Imitervirales</taxon>
        <taxon>Mimiviridae</taxon>
        <taxon>Klosneuvirinae</taxon>
        <taxon>Theiavirus</taxon>
        <taxon>Theiavirus salishense</taxon>
    </lineage>
</organism>
<accession>A0A2H4UV59</accession>